<dbReference type="EMBL" id="VSSQ01017136">
    <property type="protein sequence ID" value="MPM59131.1"/>
    <property type="molecule type" value="Genomic_DNA"/>
</dbReference>
<dbReference type="AlphaFoldDB" id="A0A645B3J4"/>
<protein>
    <submittedName>
        <fullName evidence="1">Uncharacterized protein</fullName>
    </submittedName>
</protein>
<sequence>MPRGATIAPHGMDHRLAGLGAGRFCGRHRGWRRAHPGARPVRHLPRSPTRHLARHQQKRFGVGNGCGDLAIQSQGADALAGDAACSAGKRGGIISRRLGGHADFRGFSAQAAAVRADLPAALHPSQEGFGQAPHAAL</sequence>
<organism evidence="1">
    <name type="scientific">bioreactor metagenome</name>
    <dbReference type="NCBI Taxonomy" id="1076179"/>
    <lineage>
        <taxon>unclassified sequences</taxon>
        <taxon>metagenomes</taxon>
        <taxon>ecological metagenomes</taxon>
    </lineage>
</organism>
<comment type="caution">
    <text evidence="1">The sequence shown here is derived from an EMBL/GenBank/DDBJ whole genome shotgun (WGS) entry which is preliminary data.</text>
</comment>
<accession>A0A645B3J4</accession>
<evidence type="ECO:0000313" key="1">
    <source>
        <dbReference type="EMBL" id="MPM59131.1"/>
    </source>
</evidence>
<gene>
    <name evidence="1" type="ORF">SDC9_105969</name>
</gene>
<name>A0A645B3J4_9ZZZZ</name>
<reference evidence="1" key="1">
    <citation type="submission" date="2019-08" db="EMBL/GenBank/DDBJ databases">
        <authorList>
            <person name="Kucharzyk K."/>
            <person name="Murdoch R.W."/>
            <person name="Higgins S."/>
            <person name="Loffler F."/>
        </authorList>
    </citation>
    <scope>NUCLEOTIDE SEQUENCE</scope>
</reference>
<proteinExistence type="predicted"/>